<name>A0ABW2IGY0_9PROT</name>
<dbReference type="InterPro" id="IPR036390">
    <property type="entry name" value="WH_DNA-bd_sf"/>
</dbReference>
<evidence type="ECO:0000256" key="2">
    <source>
        <dbReference type="ARBA" id="ARBA00022618"/>
    </source>
</evidence>
<dbReference type="InterPro" id="IPR005234">
    <property type="entry name" value="ScpB_csome_segregation"/>
</dbReference>
<keyword evidence="6" id="KW-1185">Reference proteome</keyword>
<dbReference type="Gene3D" id="1.10.10.10">
    <property type="entry name" value="Winged helix-like DNA-binding domain superfamily/Winged helix DNA-binding domain"/>
    <property type="match status" value="2"/>
</dbReference>
<sequence>MEVAHAILGKDIYRLLDEAEAPQEPDSSTTPADTVLEALRRAEAILFATTKPIAASELVEMLPPGADVADILMKLQKTYAGRGIQLMEIAGGWRFQTAPDLAFLFEETREEQKKLSKAAMEMLSIIAYCQPCTRAEIEDVRGVAVSKGTLDVLMEMNWVKLRGRRKTPGRPVVYGTTDAFLEHFGIDSLDSLPGREEMKAAGLLSANIPDDFDMPRPSDSDADDDLLEIIDGIDDSMSDPAEFHIDFSEEDDV</sequence>
<evidence type="ECO:0000256" key="1">
    <source>
        <dbReference type="ARBA" id="ARBA00022490"/>
    </source>
</evidence>
<gene>
    <name evidence="5" type="primary">scpB</name>
    <name evidence="5" type="ORF">ACFQS8_01315</name>
</gene>
<dbReference type="NCBIfam" id="TIGR00281">
    <property type="entry name" value="SMC-Scp complex subunit ScpB"/>
    <property type="match status" value="1"/>
</dbReference>
<dbReference type="Pfam" id="PF04079">
    <property type="entry name" value="SMC_ScpB"/>
    <property type="match status" value="1"/>
</dbReference>
<accession>A0ABW2IGY0</accession>
<proteinExistence type="predicted"/>
<keyword evidence="2" id="KW-0132">Cell division</keyword>
<evidence type="ECO:0000256" key="4">
    <source>
        <dbReference type="ARBA" id="ARBA00023306"/>
    </source>
</evidence>
<keyword evidence="4" id="KW-0131">Cell cycle</keyword>
<organism evidence="5 6">
    <name type="scientific">Hirschia litorea</name>
    <dbReference type="NCBI Taxonomy" id="1199156"/>
    <lineage>
        <taxon>Bacteria</taxon>
        <taxon>Pseudomonadati</taxon>
        <taxon>Pseudomonadota</taxon>
        <taxon>Alphaproteobacteria</taxon>
        <taxon>Hyphomonadales</taxon>
        <taxon>Hyphomonadaceae</taxon>
        <taxon>Hirschia</taxon>
    </lineage>
</organism>
<dbReference type="PANTHER" id="PTHR34298">
    <property type="entry name" value="SEGREGATION AND CONDENSATION PROTEIN B"/>
    <property type="match status" value="1"/>
</dbReference>
<reference evidence="6" key="1">
    <citation type="journal article" date="2019" name="Int. J. Syst. Evol. Microbiol.">
        <title>The Global Catalogue of Microorganisms (GCM) 10K type strain sequencing project: providing services to taxonomists for standard genome sequencing and annotation.</title>
        <authorList>
            <consortium name="The Broad Institute Genomics Platform"/>
            <consortium name="The Broad Institute Genome Sequencing Center for Infectious Disease"/>
            <person name="Wu L."/>
            <person name="Ma J."/>
        </authorList>
    </citation>
    <scope>NUCLEOTIDE SEQUENCE [LARGE SCALE GENOMIC DNA]</scope>
    <source>
        <strain evidence="6">CCUG 51308</strain>
    </source>
</reference>
<evidence type="ECO:0000313" key="6">
    <source>
        <dbReference type="Proteomes" id="UP001596492"/>
    </source>
</evidence>
<dbReference type="InterPro" id="IPR036388">
    <property type="entry name" value="WH-like_DNA-bd_sf"/>
</dbReference>
<evidence type="ECO:0000256" key="3">
    <source>
        <dbReference type="ARBA" id="ARBA00022829"/>
    </source>
</evidence>
<dbReference type="PANTHER" id="PTHR34298:SF2">
    <property type="entry name" value="SEGREGATION AND CONDENSATION PROTEIN B"/>
    <property type="match status" value="1"/>
</dbReference>
<evidence type="ECO:0000313" key="5">
    <source>
        <dbReference type="EMBL" id="MFC7290242.1"/>
    </source>
</evidence>
<dbReference type="SUPFAM" id="SSF46785">
    <property type="entry name" value="Winged helix' DNA-binding domain"/>
    <property type="match status" value="2"/>
</dbReference>
<keyword evidence="1" id="KW-0963">Cytoplasm</keyword>
<protein>
    <submittedName>
        <fullName evidence="5">SMC-Scp complex subunit ScpB</fullName>
    </submittedName>
</protein>
<dbReference type="Proteomes" id="UP001596492">
    <property type="component" value="Unassembled WGS sequence"/>
</dbReference>
<dbReference type="RefSeq" id="WP_382166567.1">
    <property type="nucleotide sequence ID" value="NZ_JBHTBR010000002.1"/>
</dbReference>
<comment type="caution">
    <text evidence="5">The sequence shown here is derived from an EMBL/GenBank/DDBJ whole genome shotgun (WGS) entry which is preliminary data.</text>
</comment>
<keyword evidence="3" id="KW-0159">Chromosome partition</keyword>
<dbReference type="EMBL" id="JBHTBR010000002">
    <property type="protein sequence ID" value="MFC7290242.1"/>
    <property type="molecule type" value="Genomic_DNA"/>
</dbReference>